<sequence length="66" mass="7502">MRKLIDLYHPFFAPVWIRIVVVVVLVAWGLFELSTGAVLWAIIFIGIGAICAWRFATIDYNAFSDD</sequence>
<keyword evidence="2" id="KW-1185">Reference proteome</keyword>
<dbReference type="RefSeq" id="WP_049835393.1">
    <property type="nucleotide sequence ID" value="NZ_CP012160.1"/>
</dbReference>
<evidence type="ECO:0000313" key="2">
    <source>
        <dbReference type="Proteomes" id="UP000067444"/>
    </source>
</evidence>
<dbReference type="AlphaFoldDB" id="A0A0K0Y8E2"/>
<gene>
    <name evidence="1" type="ORF">OSB_26390</name>
</gene>
<dbReference type="Proteomes" id="UP000067444">
    <property type="component" value="Chromosome"/>
</dbReference>
<protein>
    <submittedName>
        <fullName evidence="1">Uncharacterized protein</fullName>
    </submittedName>
</protein>
<reference evidence="1 2" key="1">
    <citation type="journal article" date="2015" name="Genome Announc.">
        <title>Closed Genome Sequence of Octadecabacter temperatus SB1, the First Mesophilic Species of the Genus Octadecabacter.</title>
        <authorList>
            <person name="Voget S."/>
            <person name="Billerbeck S."/>
            <person name="Simon M."/>
            <person name="Daniel R."/>
        </authorList>
    </citation>
    <scope>NUCLEOTIDE SEQUENCE [LARGE SCALE GENOMIC DNA]</scope>
    <source>
        <strain evidence="1 2">SB1</strain>
    </source>
</reference>
<accession>A0A0K0Y8E2</accession>
<dbReference type="EMBL" id="CP012160">
    <property type="protein sequence ID" value="AKS47166.1"/>
    <property type="molecule type" value="Genomic_DNA"/>
</dbReference>
<evidence type="ECO:0000313" key="1">
    <source>
        <dbReference type="EMBL" id="AKS47166.1"/>
    </source>
</evidence>
<dbReference type="STRING" id="1458307.OSB_26390"/>
<name>A0A0K0Y8E2_9RHOB</name>
<dbReference type="KEGG" id="otm:OSB_26390"/>
<proteinExistence type="predicted"/>
<organism evidence="1 2">
    <name type="scientific">Octadecabacter temperatus</name>
    <dbReference type="NCBI Taxonomy" id="1458307"/>
    <lineage>
        <taxon>Bacteria</taxon>
        <taxon>Pseudomonadati</taxon>
        <taxon>Pseudomonadota</taxon>
        <taxon>Alphaproteobacteria</taxon>
        <taxon>Rhodobacterales</taxon>
        <taxon>Roseobacteraceae</taxon>
        <taxon>Octadecabacter</taxon>
    </lineage>
</organism>